<evidence type="ECO:0000256" key="6">
    <source>
        <dbReference type="SAM" id="MobiDB-lite"/>
    </source>
</evidence>
<dbReference type="InterPro" id="IPR002524">
    <property type="entry name" value="Cation_efflux"/>
</dbReference>
<name>A0A1G7W9V2_9ACTN</name>
<dbReference type="InterPro" id="IPR027470">
    <property type="entry name" value="Cation_efflux_CTD"/>
</dbReference>
<feature type="domain" description="Cation efflux protein transmembrane" evidence="8">
    <location>
        <begin position="26"/>
        <end position="235"/>
    </location>
</feature>
<feature type="region of interest" description="Disordered" evidence="6">
    <location>
        <begin position="1"/>
        <end position="20"/>
    </location>
</feature>
<reference evidence="11" key="1">
    <citation type="submission" date="2016-10" db="EMBL/GenBank/DDBJ databases">
        <authorList>
            <person name="Varghese N."/>
            <person name="Submissions S."/>
        </authorList>
    </citation>
    <scope>NUCLEOTIDE SEQUENCE [LARGE SCALE GENOMIC DNA]</scope>
    <source>
        <strain evidence="11">DSM 44526</strain>
    </source>
</reference>
<evidence type="ECO:0000256" key="5">
    <source>
        <dbReference type="ARBA" id="ARBA00023136"/>
    </source>
</evidence>
<feature type="transmembrane region" description="Helical" evidence="7">
    <location>
        <begin position="93"/>
        <end position="113"/>
    </location>
</feature>
<keyword evidence="4 7" id="KW-1133">Transmembrane helix</keyword>
<dbReference type="InterPro" id="IPR027469">
    <property type="entry name" value="Cation_efflux_TMD_sf"/>
</dbReference>
<protein>
    <submittedName>
        <fullName evidence="10">Cation diffusion facilitator family transporter</fullName>
    </submittedName>
</protein>
<feature type="transmembrane region" description="Helical" evidence="7">
    <location>
        <begin position="25"/>
        <end position="46"/>
    </location>
</feature>
<proteinExistence type="predicted"/>
<dbReference type="AlphaFoldDB" id="A0A1G7W9V2"/>
<dbReference type="Gene3D" id="1.20.1510.10">
    <property type="entry name" value="Cation efflux protein transmembrane domain"/>
    <property type="match status" value="1"/>
</dbReference>
<dbReference type="Pfam" id="PF16916">
    <property type="entry name" value="ZT_dimer"/>
    <property type="match status" value="1"/>
</dbReference>
<keyword evidence="5 7" id="KW-0472">Membrane</keyword>
<comment type="subcellular location">
    <subcellularLocation>
        <location evidence="1">Membrane</location>
        <topology evidence="1">Multi-pass membrane protein</topology>
    </subcellularLocation>
</comment>
<gene>
    <name evidence="10" type="ORF">SAMN05660324_3245</name>
</gene>
<dbReference type="NCBIfam" id="TIGR01297">
    <property type="entry name" value="CDF"/>
    <property type="match status" value="1"/>
</dbReference>
<feature type="transmembrane region" description="Helical" evidence="7">
    <location>
        <begin position="177"/>
        <end position="200"/>
    </location>
</feature>
<dbReference type="GO" id="GO:0016020">
    <property type="term" value="C:membrane"/>
    <property type="evidence" value="ECO:0007669"/>
    <property type="project" value="UniProtKB-SubCell"/>
</dbReference>
<dbReference type="GO" id="GO:0006829">
    <property type="term" value="P:zinc ion transport"/>
    <property type="evidence" value="ECO:0007669"/>
    <property type="project" value="InterPro"/>
</dbReference>
<keyword evidence="3 7" id="KW-0812">Transmembrane</keyword>
<dbReference type="SUPFAM" id="SSF161111">
    <property type="entry name" value="Cation efflux protein transmembrane domain-like"/>
    <property type="match status" value="1"/>
</dbReference>
<organism evidence="10 11">
    <name type="scientific">Klenkia brasiliensis</name>
    <dbReference type="NCBI Taxonomy" id="333142"/>
    <lineage>
        <taxon>Bacteria</taxon>
        <taxon>Bacillati</taxon>
        <taxon>Actinomycetota</taxon>
        <taxon>Actinomycetes</taxon>
        <taxon>Geodermatophilales</taxon>
        <taxon>Geodermatophilaceae</taxon>
        <taxon>Klenkia</taxon>
    </lineage>
</organism>
<sequence>MTQPAPRDADAPEQQGGGHGGGARAVVAALLANLGIAAAKFVAFLVTGASSMLAEAIHSVADSGNQVLLLVGGRTSRRAADAEHPFGFGRDRYVYGFLVAVVLFSVGGCFAVYEGVHKILAPEELTSPGWAFGVLGVAIVLESFSLRTAKKETDAVRHEGESYWAFIRRARAPELPVVLLEDTAALSGLLLALIGVGLTAVTGNGVWDGIGTVAIGLLLVAVASVLAVETKSLLLGEAATPDVQRRIEQALVGGEHVESVIHLRTQHLAPEELLVAAKIAVRHDDTAEAVARAIDEAESRIRTQVPIATLIYLEPDIRRAAGRGRGPEVPTTGG</sequence>
<keyword evidence="2" id="KW-0813">Transport</keyword>
<evidence type="ECO:0000313" key="11">
    <source>
        <dbReference type="Proteomes" id="UP000198863"/>
    </source>
</evidence>
<dbReference type="InterPro" id="IPR036837">
    <property type="entry name" value="Cation_efflux_CTD_sf"/>
</dbReference>
<evidence type="ECO:0000256" key="4">
    <source>
        <dbReference type="ARBA" id="ARBA00022989"/>
    </source>
</evidence>
<evidence type="ECO:0000259" key="8">
    <source>
        <dbReference type="Pfam" id="PF01545"/>
    </source>
</evidence>
<evidence type="ECO:0000259" key="9">
    <source>
        <dbReference type="Pfam" id="PF16916"/>
    </source>
</evidence>
<dbReference type="OrthoDB" id="9806522at2"/>
<dbReference type="RefSeq" id="WP_091065336.1">
    <property type="nucleotide sequence ID" value="NZ_FNCF01000005.1"/>
</dbReference>
<evidence type="ECO:0000256" key="1">
    <source>
        <dbReference type="ARBA" id="ARBA00004141"/>
    </source>
</evidence>
<accession>A0A1G7W9V2</accession>
<feature type="domain" description="Cation efflux protein cytoplasmic" evidence="9">
    <location>
        <begin position="242"/>
        <end position="315"/>
    </location>
</feature>
<evidence type="ECO:0000256" key="7">
    <source>
        <dbReference type="SAM" id="Phobius"/>
    </source>
</evidence>
<evidence type="ECO:0000313" key="10">
    <source>
        <dbReference type="EMBL" id="SDG68701.1"/>
    </source>
</evidence>
<dbReference type="PANTHER" id="PTHR13414">
    <property type="entry name" value="HUEL-CATION TRANSPORTER"/>
    <property type="match status" value="1"/>
</dbReference>
<dbReference type="Pfam" id="PF01545">
    <property type="entry name" value="Cation_efflux"/>
    <property type="match status" value="1"/>
</dbReference>
<dbReference type="InterPro" id="IPR058533">
    <property type="entry name" value="Cation_efflux_TM"/>
</dbReference>
<dbReference type="EMBL" id="FNCF01000005">
    <property type="protein sequence ID" value="SDG68701.1"/>
    <property type="molecule type" value="Genomic_DNA"/>
</dbReference>
<feature type="transmembrane region" description="Helical" evidence="7">
    <location>
        <begin position="125"/>
        <end position="144"/>
    </location>
</feature>
<dbReference type="PANTHER" id="PTHR13414:SF9">
    <property type="entry name" value="PROTON-COUPLED ZINC ANTIPORTER SLC30A9, MITOCHONDRIAL"/>
    <property type="match status" value="1"/>
</dbReference>
<evidence type="ECO:0000256" key="2">
    <source>
        <dbReference type="ARBA" id="ARBA00022448"/>
    </source>
</evidence>
<dbReference type="Proteomes" id="UP000198863">
    <property type="component" value="Unassembled WGS sequence"/>
</dbReference>
<dbReference type="InterPro" id="IPR040177">
    <property type="entry name" value="SLC30A9"/>
</dbReference>
<feature type="transmembrane region" description="Helical" evidence="7">
    <location>
        <begin position="206"/>
        <end position="228"/>
    </location>
</feature>
<dbReference type="SUPFAM" id="SSF160240">
    <property type="entry name" value="Cation efflux protein cytoplasmic domain-like"/>
    <property type="match status" value="1"/>
</dbReference>
<evidence type="ECO:0000256" key="3">
    <source>
        <dbReference type="ARBA" id="ARBA00022692"/>
    </source>
</evidence>
<keyword evidence="11" id="KW-1185">Reference proteome</keyword>
<dbReference type="GO" id="GO:0008324">
    <property type="term" value="F:monoatomic cation transmembrane transporter activity"/>
    <property type="evidence" value="ECO:0007669"/>
    <property type="project" value="InterPro"/>
</dbReference>